<dbReference type="EMBL" id="JAUEPO010000003">
    <property type="protein sequence ID" value="KAK3327972.1"/>
    <property type="molecule type" value="Genomic_DNA"/>
</dbReference>
<evidence type="ECO:0000313" key="2">
    <source>
        <dbReference type="Proteomes" id="UP001286456"/>
    </source>
</evidence>
<comment type="caution">
    <text evidence="1">The sequence shown here is derived from an EMBL/GenBank/DDBJ whole genome shotgun (WGS) entry which is preliminary data.</text>
</comment>
<proteinExistence type="predicted"/>
<dbReference type="AlphaFoldDB" id="A0AAE0INF6"/>
<dbReference type="Proteomes" id="UP001286456">
    <property type="component" value="Unassembled WGS sequence"/>
</dbReference>
<reference evidence="1" key="1">
    <citation type="journal article" date="2023" name="Mol. Phylogenet. Evol.">
        <title>Genome-scale phylogeny and comparative genomics of the fungal order Sordariales.</title>
        <authorList>
            <person name="Hensen N."/>
            <person name="Bonometti L."/>
            <person name="Westerberg I."/>
            <person name="Brannstrom I.O."/>
            <person name="Guillou S."/>
            <person name="Cros-Aarteil S."/>
            <person name="Calhoun S."/>
            <person name="Haridas S."/>
            <person name="Kuo A."/>
            <person name="Mondo S."/>
            <person name="Pangilinan J."/>
            <person name="Riley R."/>
            <person name="LaButti K."/>
            <person name="Andreopoulos B."/>
            <person name="Lipzen A."/>
            <person name="Chen C."/>
            <person name="Yan M."/>
            <person name="Daum C."/>
            <person name="Ng V."/>
            <person name="Clum A."/>
            <person name="Steindorff A."/>
            <person name="Ohm R.A."/>
            <person name="Martin F."/>
            <person name="Silar P."/>
            <person name="Natvig D.O."/>
            <person name="Lalanne C."/>
            <person name="Gautier V."/>
            <person name="Ament-Velasquez S.L."/>
            <person name="Kruys A."/>
            <person name="Hutchinson M.I."/>
            <person name="Powell A.J."/>
            <person name="Barry K."/>
            <person name="Miller A.N."/>
            <person name="Grigoriev I.V."/>
            <person name="Debuchy R."/>
            <person name="Gladieux P."/>
            <person name="Hiltunen Thoren M."/>
            <person name="Johannesson H."/>
        </authorList>
    </citation>
    <scope>NUCLEOTIDE SEQUENCE</scope>
    <source>
        <strain evidence="1">SMH4131-1</strain>
    </source>
</reference>
<evidence type="ECO:0000313" key="1">
    <source>
        <dbReference type="EMBL" id="KAK3327972.1"/>
    </source>
</evidence>
<name>A0AAE0INF6_9PEZI</name>
<sequence length="82" mass="8940">MGNAHLLGTLLHCTTAGITNYGLLHGFRKEPAQNIECMSKICVSQQPLLPTCQPRRGAAETHLGHLPARFSLTFQATHTCDI</sequence>
<organism evidence="1 2">
    <name type="scientific">Cercophora scortea</name>
    <dbReference type="NCBI Taxonomy" id="314031"/>
    <lineage>
        <taxon>Eukaryota</taxon>
        <taxon>Fungi</taxon>
        <taxon>Dikarya</taxon>
        <taxon>Ascomycota</taxon>
        <taxon>Pezizomycotina</taxon>
        <taxon>Sordariomycetes</taxon>
        <taxon>Sordariomycetidae</taxon>
        <taxon>Sordariales</taxon>
        <taxon>Lasiosphaeriaceae</taxon>
        <taxon>Cercophora</taxon>
    </lineage>
</organism>
<reference evidence="1" key="2">
    <citation type="submission" date="2023-06" db="EMBL/GenBank/DDBJ databases">
        <authorList>
            <consortium name="Lawrence Berkeley National Laboratory"/>
            <person name="Haridas S."/>
            <person name="Hensen N."/>
            <person name="Bonometti L."/>
            <person name="Westerberg I."/>
            <person name="Brannstrom I.O."/>
            <person name="Guillou S."/>
            <person name="Cros-Aarteil S."/>
            <person name="Calhoun S."/>
            <person name="Kuo A."/>
            <person name="Mondo S."/>
            <person name="Pangilinan J."/>
            <person name="Riley R."/>
            <person name="Labutti K."/>
            <person name="Andreopoulos B."/>
            <person name="Lipzen A."/>
            <person name="Chen C."/>
            <person name="Yanf M."/>
            <person name="Daum C."/>
            <person name="Ng V."/>
            <person name="Clum A."/>
            <person name="Steindorff A."/>
            <person name="Ohm R."/>
            <person name="Martin F."/>
            <person name="Silar P."/>
            <person name="Natvig D."/>
            <person name="Lalanne C."/>
            <person name="Gautier V."/>
            <person name="Ament-Velasquez S.L."/>
            <person name="Kruys A."/>
            <person name="Hutchinson M.I."/>
            <person name="Powell A.J."/>
            <person name="Barry K."/>
            <person name="Miller A.N."/>
            <person name="Grigoriev I.V."/>
            <person name="Debuchy R."/>
            <person name="Gladieux P."/>
            <person name="Thoren M.H."/>
            <person name="Johannesson H."/>
        </authorList>
    </citation>
    <scope>NUCLEOTIDE SEQUENCE</scope>
    <source>
        <strain evidence="1">SMH4131-1</strain>
    </source>
</reference>
<keyword evidence="2" id="KW-1185">Reference proteome</keyword>
<gene>
    <name evidence="1" type="ORF">B0T19DRAFT_179091</name>
</gene>
<protein>
    <submittedName>
        <fullName evidence="1">Uncharacterized protein</fullName>
    </submittedName>
</protein>
<accession>A0AAE0INF6</accession>